<comment type="function">
    <text evidence="1">Catalyzes the reduction of fatty acyl-CoA to fatty alcohols.</text>
</comment>
<dbReference type="EC" id="1.2.1.84" evidence="1"/>
<keyword evidence="1" id="KW-0444">Lipid biosynthesis</keyword>
<keyword evidence="1" id="KW-0443">Lipid metabolism</keyword>
<proteinExistence type="inferred from homology"/>
<protein>
    <recommendedName>
        <fullName evidence="1">Fatty acyl-CoA reductase</fullName>
        <ecNumber evidence="1">1.2.1.84</ecNumber>
    </recommendedName>
</protein>
<dbReference type="PANTHER" id="PTHR11011">
    <property type="entry name" value="MALE STERILITY PROTEIN 2-RELATED"/>
    <property type="match status" value="1"/>
</dbReference>
<evidence type="ECO:0000256" key="1">
    <source>
        <dbReference type="RuleBase" id="RU363097"/>
    </source>
</evidence>
<comment type="caution">
    <text evidence="3">The sequence shown here is derived from an EMBL/GenBank/DDBJ whole genome shotgun (WGS) entry which is preliminary data.</text>
</comment>
<evidence type="ECO:0000259" key="2">
    <source>
        <dbReference type="Pfam" id="PF07993"/>
    </source>
</evidence>
<dbReference type="InterPro" id="IPR026055">
    <property type="entry name" value="FAR"/>
</dbReference>
<dbReference type="Pfam" id="PF07993">
    <property type="entry name" value="NAD_binding_4"/>
    <property type="match status" value="1"/>
</dbReference>
<name>A0ABQ9HPP6_9NEOP</name>
<evidence type="ECO:0000313" key="3">
    <source>
        <dbReference type="EMBL" id="KAJ8886338.1"/>
    </source>
</evidence>
<feature type="domain" description="Thioester reductase (TE)" evidence="2">
    <location>
        <begin position="45"/>
        <end position="99"/>
    </location>
</feature>
<reference evidence="3 4" key="1">
    <citation type="submission" date="2023-02" db="EMBL/GenBank/DDBJ databases">
        <title>LHISI_Scaffold_Assembly.</title>
        <authorList>
            <person name="Stuart O.P."/>
            <person name="Cleave R."/>
            <person name="Magrath M.J.L."/>
            <person name="Mikheyev A.S."/>
        </authorList>
    </citation>
    <scope>NUCLEOTIDE SEQUENCE [LARGE SCALE GENOMIC DNA]</scope>
    <source>
        <strain evidence="3">Daus_M_001</strain>
        <tissue evidence="3">Leg muscle</tissue>
    </source>
</reference>
<dbReference type="Proteomes" id="UP001159363">
    <property type="component" value="Chromosome X"/>
</dbReference>
<organism evidence="3 4">
    <name type="scientific">Dryococelus australis</name>
    <dbReference type="NCBI Taxonomy" id="614101"/>
    <lineage>
        <taxon>Eukaryota</taxon>
        <taxon>Metazoa</taxon>
        <taxon>Ecdysozoa</taxon>
        <taxon>Arthropoda</taxon>
        <taxon>Hexapoda</taxon>
        <taxon>Insecta</taxon>
        <taxon>Pterygota</taxon>
        <taxon>Neoptera</taxon>
        <taxon>Polyneoptera</taxon>
        <taxon>Phasmatodea</taxon>
        <taxon>Verophasmatodea</taxon>
        <taxon>Anareolatae</taxon>
        <taxon>Phasmatidae</taxon>
        <taxon>Eurycanthinae</taxon>
        <taxon>Dryococelus</taxon>
    </lineage>
</organism>
<sequence>MAVCMCGGWVTRSVMIPGGQEGHFVITILLQLTFNVKRARDVYAVVTGAWKEPLPGWVENLNGPTGLMIGAGKGVIRSMHCNPHYCGDFMPVDVTANAIIGLAWKVANTSVIVENFSPVENVCLPLAGSGTRRSMRRTLALDNHTYLRPPAQLEEKHCTLARDGDEHLYTKKRLGKFKEAAGIAERHMEGATVCEAEFVSSSSHQTALGRARSAARLCSV</sequence>
<gene>
    <name evidence="3" type="ORF">PR048_012549</name>
</gene>
<dbReference type="PANTHER" id="PTHR11011:SF118">
    <property type="entry name" value="FATTY ACYL-COA REDUCTASE"/>
    <property type="match status" value="1"/>
</dbReference>
<comment type="similarity">
    <text evidence="1">Belongs to the fatty acyl-CoA reductase family.</text>
</comment>
<dbReference type="Gene3D" id="3.40.50.720">
    <property type="entry name" value="NAD(P)-binding Rossmann-like Domain"/>
    <property type="match status" value="1"/>
</dbReference>
<evidence type="ECO:0000313" key="4">
    <source>
        <dbReference type="Proteomes" id="UP001159363"/>
    </source>
</evidence>
<dbReference type="EMBL" id="JARBHB010000004">
    <property type="protein sequence ID" value="KAJ8886338.1"/>
    <property type="molecule type" value="Genomic_DNA"/>
</dbReference>
<accession>A0ABQ9HPP6</accession>
<dbReference type="InterPro" id="IPR013120">
    <property type="entry name" value="FAR_NAD-bd"/>
</dbReference>
<keyword evidence="4" id="KW-1185">Reference proteome</keyword>
<keyword evidence="1" id="KW-0560">Oxidoreductase</keyword>
<keyword evidence="1" id="KW-0521">NADP</keyword>
<comment type="catalytic activity">
    <reaction evidence="1">
        <text>a long-chain fatty acyl-CoA + 2 NADPH + 2 H(+) = a long-chain primary fatty alcohol + 2 NADP(+) + CoA</text>
        <dbReference type="Rhea" id="RHEA:52716"/>
        <dbReference type="ChEBI" id="CHEBI:15378"/>
        <dbReference type="ChEBI" id="CHEBI:57287"/>
        <dbReference type="ChEBI" id="CHEBI:57783"/>
        <dbReference type="ChEBI" id="CHEBI:58349"/>
        <dbReference type="ChEBI" id="CHEBI:77396"/>
        <dbReference type="ChEBI" id="CHEBI:83139"/>
        <dbReference type="EC" id="1.2.1.84"/>
    </reaction>
</comment>